<evidence type="ECO:0000313" key="1">
    <source>
        <dbReference type="EMBL" id="MBB5699240.1"/>
    </source>
</evidence>
<accession>A0A7W9EJP0</accession>
<dbReference type="EMBL" id="JACIJJ010000004">
    <property type="protein sequence ID" value="MBB5699240.1"/>
    <property type="molecule type" value="Genomic_DNA"/>
</dbReference>
<sequence length="48" mass="5293">MKGYGLRHPLERCSPGSGLIAVWIRWRMGSVAPPILPHDFGPAFSLFA</sequence>
<organism evidence="1 2">
    <name type="scientific">Sphingomonas yantingensis</name>
    <dbReference type="NCBI Taxonomy" id="1241761"/>
    <lineage>
        <taxon>Bacteria</taxon>
        <taxon>Pseudomonadati</taxon>
        <taxon>Pseudomonadota</taxon>
        <taxon>Alphaproteobacteria</taxon>
        <taxon>Sphingomonadales</taxon>
        <taxon>Sphingomonadaceae</taxon>
        <taxon>Sphingomonas</taxon>
    </lineage>
</organism>
<protein>
    <submittedName>
        <fullName evidence="1">Uncharacterized protein</fullName>
    </submittedName>
</protein>
<reference evidence="1 2" key="1">
    <citation type="submission" date="2020-08" db="EMBL/GenBank/DDBJ databases">
        <title>Genomic Encyclopedia of Type Strains, Phase IV (KMG-IV): sequencing the most valuable type-strain genomes for metagenomic binning, comparative biology and taxonomic classification.</title>
        <authorList>
            <person name="Goeker M."/>
        </authorList>
    </citation>
    <scope>NUCLEOTIDE SEQUENCE [LARGE SCALE GENOMIC DNA]</scope>
    <source>
        <strain evidence="1 2">DSM 27244</strain>
    </source>
</reference>
<comment type="caution">
    <text evidence="1">The sequence shown here is derived from an EMBL/GenBank/DDBJ whole genome shotgun (WGS) entry which is preliminary data.</text>
</comment>
<dbReference type="Proteomes" id="UP000557739">
    <property type="component" value="Unassembled WGS sequence"/>
</dbReference>
<keyword evidence="2" id="KW-1185">Reference proteome</keyword>
<name>A0A7W9EJP0_9SPHN</name>
<dbReference type="AlphaFoldDB" id="A0A7W9EJP0"/>
<evidence type="ECO:0000313" key="2">
    <source>
        <dbReference type="Proteomes" id="UP000557739"/>
    </source>
</evidence>
<gene>
    <name evidence="1" type="ORF">FHR19_002606</name>
</gene>
<proteinExistence type="predicted"/>